<feature type="compositionally biased region" description="Basic and acidic residues" evidence="1">
    <location>
        <begin position="7"/>
        <end position="19"/>
    </location>
</feature>
<feature type="region of interest" description="Disordered" evidence="1">
    <location>
        <begin position="1"/>
        <end position="30"/>
    </location>
</feature>
<accession>A0A7U2R0S3</accession>
<protein>
    <submittedName>
        <fullName evidence="2">Uncharacterized protein</fullName>
    </submittedName>
</protein>
<dbReference type="VEuPathDB" id="FungiDB:F9C07_2063492"/>
<name>A0A7U2R0S3_ASPFN</name>
<evidence type="ECO:0000313" key="3">
    <source>
        <dbReference type="Proteomes" id="UP000596276"/>
    </source>
</evidence>
<dbReference type="AlphaFoldDB" id="A0A7U2R0S3"/>
<keyword evidence="3" id="KW-1185">Reference proteome</keyword>
<dbReference type="EMBL" id="CP044617">
    <property type="protein sequence ID" value="QRD91227.1"/>
    <property type="molecule type" value="Genomic_DNA"/>
</dbReference>
<proteinExistence type="predicted"/>
<organism evidence="2 3">
    <name type="scientific">Aspergillus flavus (strain ATCC 200026 / FGSC A1120 / IAM 13836 / NRRL 3357 / JCM 12722 / SRRC 167)</name>
    <dbReference type="NCBI Taxonomy" id="332952"/>
    <lineage>
        <taxon>Eukaryota</taxon>
        <taxon>Fungi</taxon>
        <taxon>Dikarya</taxon>
        <taxon>Ascomycota</taxon>
        <taxon>Pezizomycotina</taxon>
        <taxon>Eurotiomycetes</taxon>
        <taxon>Eurotiomycetidae</taxon>
        <taxon>Eurotiales</taxon>
        <taxon>Aspergillaceae</taxon>
        <taxon>Aspergillus</taxon>
        <taxon>Aspergillus subgen. Circumdati</taxon>
    </lineage>
</organism>
<evidence type="ECO:0000256" key="1">
    <source>
        <dbReference type="SAM" id="MobiDB-lite"/>
    </source>
</evidence>
<reference evidence="3" key="1">
    <citation type="journal article" date="2021" name="G3 (Bethesda)">
        <title>Chromosome assembled and annotated genome sequence of Aspergillus flavus NRRL 3357.</title>
        <authorList>
            <person name="Skerker J.M."/>
            <person name="Pianalto K.M."/>
            <person name="Mondo S.J."/>
            <person name="Yang K."/>
            <person name="Arkin A.P."/>
            <person name="Keller N.P."/>
            <person name="Grigoriev I.V."/>
            <person name="Louise Glass N.L."/>
        </authorList>
    </citation>
    <scope>NUCLEOTIDE SEQUENCE [LARGE SCALE GENOMIC DNA]</scope>
    <source>
        <strain evidence="3">ATCC 200026 / FGSC A1120 / IAM 13836 / NRRL 3357 / JCM 12722 / SRRC 167</strain>
    </source>
</reference>
<sequence length="420" mass="46450">METPALESKKSLLVSKDDWSDSEPASPIGLPSMLEDGPAIKSDNISLVSTISHCLLSIFVWAPVRFLIYYFPPLERVLPAPSPVSQETQLKMKFLSSLLLLLAGADAINGHPAAVEQFTRELEVASPNPSGLTLRALQQRAPNCSRVDYFISRITSVKAQYVKSIPADAYRLHPTNNFNRVAFVTFGPEAAKYICRAITHGDPTCDDWAQGIRYALGLIFAIFGKDGAEPAVRPGEPVRRINARSYMDIATTALKDSSLEFASIEADDNLPSVEKRSLDEPSLVERFLIRGLYHADLGNDATNIWVNHYSNGDNILQIAPEDGQHNGNSTPTRRWDKPGFKIAYTTRNKSPLNEQDALKMARHISMKWQGMAIGNDISDFIGFVETGHTANFYFRIIPEHKGYGLNYESVDICGGMAGML</sequence>
<dbReference type="VEuPathDB" id="FungiDB:AFLA_007500"/>
<dbReference type="Proteomes" id="UP000596276">
    <property type="component" value="Chromosome 7"/>
</dbReference>
<evidence type="ECO:0000313" key="2">
    <source>
        <dbReference type="EMBL" id="QRD91227.1"/>
    </source>
</evidence>
<gene>
    <name evidence="2" type="ORF">F9C07_2063492</name>
</gene>